<evidence type="ECO:0000313" key="6">
    <source>
        <dbReference type="RefSeq" id="XP_052752398.1"/>
    </source>
</evidence>
<dbReference type="CDD" id="cd09274">
    <property type="entry name" value="RNase_HI_RT_Ty3"/>
    <property type="match status" value="1"/>
</dbReference>
<dbReference type="InterPro" id="IPR050951">
    <property type="entry name" value="Retrovirus_Pol_polyprotein"/>
</dbReference>
<sequence length="938" mass="108149">MKEKLPFYYILWGLGCLPYECHLTVLPDVQPKIDAQRRIPFALQDRLKEELDRMTRLNVIEKVSKPTKWVSSIVIVEKSNNKLRICLDPRNLNEAIQRSHFPLPTIEDIRSKLHGAKIFSHLDAFAGFWMIPLDSESSDLCTFNTPLGRYKFKRLPFGLNCSTEIFSKTLVEAFSDIPGVIIYIDDILVYSTDEASHVATLQKVFNRAESINLKFQKEKCVFQQNEIKFLGQIFSAEGMRPDYDKIKAICEMPTPNCQKSLQRFLGMINFLGTYIKNLSTETEIFRNLLKKDSMWLWDENHNKAFQRLKDLITKSPILCHYDNTKPLTLSVDASQSALGAVLLQCNKPIAYASKTLTDCQKRYAQIEKELFAILFGCQKFHQYVYGRKINVETDHKPLITLFKKPLSQVPNRLQRMMLSLQVYDLNVTYVQGSKLYISDTLSRAALLESEEHSIDNDIAIHANMFISSLSVSEERLQIYKKETLNDSTLQKLLKYFIEGWPIHKNKTELCVRQYWNYRSEIHVIDGLVFKNTSLIIPTSLRKEMLQKVHAGHLGISRSKNLVRGVIFWPNMNTDIEQVIENCQICSKFRHNNSHEPLIVSEIPKYPWEKVGGDLLQYKDKKYLVVIDYYSKYIELALLNTGSSAKHVILHFKSIFARHGIPLKLFTDNGPPFDSMEFKEFCTNWDISHSTSSPNFPQSNGQVESAVKIVKNILRKSDEENVDPYLALLHYRSNAKEYMKSPAEMLMSRKLRYNLPIKMKLLKPKTVRFKDIEEKLRKHKENYKKYYDKRTRELTPLNKGDHIWYKKTPNSNWSPGIVIDIKKLSDETNLLTNKYSSLPIPMSSQVSGSEQNHSTQSHNGTLSRSSQSYVQEPDHSTSVTVLPSECQNDTVNDVSNNSQIQSNGTLNVNNKSLSCNVDGNPTMRTRSGRVVRPPVKLDC</sequence>
<dbReference type="InterPro" id="IPR041577">
    <property type="entry name" value="RT_RNaseH_2"/>
</dbReference>
<dbReference type="Proteomes" id="UP001652740">
    <property type="component" value="Unplaced"/>
</dbReference>
<feature type="domain" description="Integrase catalytic" evidence="4">
    <location>
        <begin position="602"/>
        <end position="773"/>
    </location>
</feature>
<dbReference type="SUPFAM" id="SSF56672">
    <property type="entry name" value="DNA/RNA polymerases"/>
    <property type="match status" value="1"/>
</dbReference>
<accession>A0ABM3MLZ7</accession>
<feature type="domain" description="Reverse transcriptase" evidence="3">
    <location>
        <begin position="57"/>
        <end position="234"/>
    </location>
</feature>
<dbReference type="InterPro" id="IPR012337">
    <property type="entry name" value="RNaseH-like_sf"/>
</dbReference>
<dbReference type="EC" id="2.7.7.49" evidence="1"/>
<gene>
    <name evidence="6" type="primary">LOC128201008</name>
</gene>
<keyword evidence="5" id="KW-1185">Reference proteome</keyword>
<dbReference type="Gene3D" id="1.10.340.70">
    <property type="match status" value="1"/>
</dbReference>
<dbReference type="InterPro" id="IPR036397">
    <property type="entry name" value="RNaseH_sf"/>
</dbReference>
<dbReference type="Pfam" id="PF17921">
    <property type="entry name" value="Integrase_H2C2"/>
    <property type="match status" value="1"/>
</dbReference>
<dbReference type="InterPro" id="IPR000477">
    <property type="entry name" value="RT_dom"/>
</dbReference>
<evidence type="ECO:0000259" key="3">
    <source>
        <dbReference type="PROSITE" id="PS50878"/>
    </source>
</evidence>
<dbReference type="PANTHER" id="PTHR37984:SF7">
    <property type="entry name" value="INTEGRASE CATALYTIC DOMAIN-CONTAINING PROTEIN"/>
    <property type="match status" value="1"/>
</dbReference>
<evidence type="ECO:0000259" key="4">
    <source>
        <dbReference type="PROSITE" id="PS50994"/>
    </source>
</evidence>
<dbReference type="GeneID" id="128201008"/>
<evidence type="ECO:0000256" key="1">
    <source>
        <dbReference type="ARBA" id="ARBA00012493"/>
    </source>
</evidence>
<dbReference type="Gene3D" id="3.30.420.10">
    <property type="entry name" value="Ribonuclease H-like superfamily/Ribonuclease H"/>
    <property type="match status" value="1"/>
</dbReference>
<evidence type="ECO:0000313" key="5">
    <source>
        <dbReference type="Proteomes" id="UP001652740"/>
    </source>
</evidence>
<dbReference type="InterPro" id="IPR043502">
    <property type="entry name" value="DNA/RNA_pol_sf"/>
</dbReference>
<dbReference type="PANTHER" id="PTHR37984">
    <property type="entry name" value="PROTEIN CBG26694"/>
    <property type="match status" value="1"/>
</dbReference>
<dbReference type="RefSeq" id="XP_052752398.1">
    <property type="nucleotide sequence ID" value="XM_052896438.1"/>
</dbReference>
<evidence type="ECO:0000256" key="2">
    <source>
        <dbReference type="SAM" id="MobiDB-lite"/>
    </source>
</evidence>
<dbReference type="SUPFAM" id="SSF53098">
    <property type="entry name" value="Ribonuclease H-like"/>
    <property type="match status" value="1"/>
</dbReference>
<feature type="region of interest" description="Disordered" evidence="2">
    <location>
        <begin position="836"/>
        <end position="875"/>
    </location>
</feature>
<dbReference type="InterPro" id="IPR001584">
    <property type="entry name" value="Integrase_cat-core"/>
</dbReference>
<dbReference type="Pfam" id="PF00665">
    <property type="entry name" value="rve"/>
    <property type="match status" value="1"/>
</dbReference>
<dbReference type="Pfam" id="PF17919">
    <property type="entry name" value="RT_RNaseH_2"/>
    <property type="match status" value="1"/>
</dbReference>
<name>A0ABM3MLZ7_GALME</name>
<dbReference type="Gene3D" id="3.10.10.10">
    <property type="entry name" value="HIV Type 1 Reverse Transcriptase, subunit A, domain 1"/>
    <property type="match status" value="1"/>
</dbReference>
<dbReference type="Pfam" id="PF00078">
    <property type="entry name" value="RVT_1"/>
    <property type="match status" value="1"/>
</dbReference>
<dbReference type="PROSITE" id="PS51257">
    <property type="entry name" value="PROKAR_LIPOPROTEIN"/>
    <property type="match status" value="1"/>
</dbReference>
<dbReference type="PROSITE" id="PS50878">
    <property type="entry name" value="RT_POL"/>
    <property type="match status" value="1"/>
</dbReference>
<dbReference type="PROSITE" id="PS50994">
    <property type="entry name" value="INTEGRASE"/>
    <property type="match status" value="1"/>
</dbReference>
<proteinExistence type="predicted"/>
<organism evidence="5 6">
    <name type="scientific">Galleria mellonella</name>
    <name type="common">Greater wax moth</name>
    <dbReference type="NCBI Taxonomy" id="7137"/>
    <lineage>
        <taxon>Eukaryota</taxon>
        <taxon>Metazoa</taxon>
        <taxon>Ecdysozoa</taxon>
        <taxon>Arthropoda</taxon>
        <taxon>Hexapoda</taxon>
        <taxon>Insecta</taxon>
        <taxon>Pterygota</taxon>
        <taxon>Neoptera</taxon>
        <taxon>Endopterygota</taxon>
        <taxon>Lepidoptera</taxon>
        <taxon>Glossata</taxon>
        <taxon>Ditrysia</taxon>
        <taxon>Pyraloidea</taxon>
        <taxon>Pyralidae</taxon>
        <taxon>Galleriinae</taxon>
        <taxon>Galleria</taxon>
    </lineage>
</organism>
<dbReference type="InterPro" id="IPR043128">
    <property type="entry name" value="Rev_trsase/Diguanyl_cyclase"/>
</dbReference>
<protein>
    <recommendedName>
        <fullName evidence="1">RNA-directed DNA polymerase</fullName>
        <ecNumber evidence="1">2.7.7.49</ecNumber>
    </recommendedName>
</protein>
<dbReference type="CDD" id="cd01647">
    <property type="entry name" value="RT_LTR"/>
    <property type="match status" value="1"/>
</dbReference>
<reference evidence="6" key="1">
    <citation type="submission" date="2025-08" db="UniProtKB">
        <authorList>
            <consortium name="RefSeq"/>
        </authorList>
    </citation>
    <scope>IDENTIFICATION</scope>
    <source>
        <tissue evidence="6">Whole larvae</tissue>
    </source>
</reference>
<dbReference type="Gene3D" id="3.30.70.270">
    <property type="match status" value="2"/>
</dbReference>
<dbReference type="InterPro" id="IPR041588">
    <property type="entry name" value="Integrase_H2C2"/>
</dbReference>